<dbReference type="SMART" id="SM00304">
    <property type="entry name" value="HAMP"/>
    <property type="match status" value="1"/>
</dbReference>
<evidence type="ECO:0000259" key="8">
    <source>
        <dbReference type="PROSITE" id="PS50885"/>
    </source>
</evidence>
<dbReference type="Pfam" id="PF17203">
    <property type="entry name" value="sCache_3_2"/>
    <property type="match status" value="1"/>
</dbReference>
<comment type="caution">
    <text evidence="10">The sequence shown here is derived from an EMBL/GenBank/DDBJ whole genome shotgun (WGS) entry which is preliminary data.</text>
</comment>
<dbReference type="InterPro" id="IPR033463">
    <property type="entry name" value="sCache_3"/>
</dbReference>
<accession>A0A4S2D6I7</accession>
<dbReference type="RefSeq" id="WP_136003249.1">
    <property type="nucleotide sequence ID" value="NZ_SRYW01000002.1"/>
</dbReference>
<keyword evidence="5 6" id="KW-0472">Membrane</keyword>
<dbReference type="GO" id="GO:0007165">
    <property type="term" value="P:signal transduction"/>
    <property type="evidence" value="ECO:0007669"/>
    <property type="project" value="InterPro"/>
</dbReference>
<dbReference type="SUPFAM" id="SSF141868">
    <property type="entry name" value="EAL domain-like"/>
    <property type="match status" value="1"/>
</dbReference>
<evidence type="ECO:0000313" key="11">
    <source>
        <dbReference type="Proteomes" id="UP000306631"/>
    </source>
</evidence>
<proteinExistence type="predicted"/>
<dbReference type="OrthoDB" id="9804951at2"/>
<feature type="domain" description="HAMP" evidence="8">
    <location>
        <begin position="218"/>
        <end position="271"/>
    </location>
</feature>
<dbReference type="AlphaFoldDB" id="A0A4S2D6I7"/>
<evidence type="ECO:0000256" key="2">
    <source>
        <dbReference type="ARBA" id="ARBA00022475"/>
    </source>
</evidence>
<dbReference type="EMBL" id="SRYW01000002">
    <property type="protein sequence ID" value="TGY36451.1"/>
    <property type="molecule type" value="Genomic_DNA"/>
</dbReference>
<gene>
    <name evidence="10" type="ORF">E5352_02865</name>
</gene>
<dbReference type="SUPFAM" id="SSF55073">
    <property type="entry name" value="Nucleotide cyclase"/>
    <property type="match status" value="1"/>
</dbReference>
<dbReference type="NCBIfam" id="TIGR00254">
    <property type="entry name" value="GGDEF"/>
    <property type="match status" value="1"/>
</dbReference>
<evidence type="ECO:0000259" key="7">
    <source>
        <dbReference type="PROSITE" id="PS50883"/>
    </source>
</evidence>
<keyword evidence="2" id="KW-1003">Cell membrane</keyword>
<dbReference type="SUPFAM" id="SSF158472">
    <property type="entry name" value="HAMP domain-like"/>
    <property type="match status" value="1"/>
</dbReference>
<dbReference type="InterPro" id="IPR029787">
    <property type="entry name" value="Nucleotide_cyclase"/>
</dbReference>
<dbReference type="PROSITE" id="PS50887">
    <property type="entry name" value="GGDEF"/>
    <property type="match status" value="1"/>
</dbReference>
<dbReference type="Gene3D" id="3.20.20.450">
    <property type="entry name" value="EAL domain"/>
    <property type="match status" value="1"/>
</dbReference>
<feature type="domain" description="EAL" evidence="7">
    <location>
        <begin position="453"/>
        <end position="708"/>
    </location>
</feature>
<dbReference type="Pfam" id="PF00672">
    <property type="entry name" value="HAMP"/>
    <property type="match status" value="1"/>
</dbReference>
<sequence length="708" mass="77414">MRPLGSGMQARFVLAMSGAMLVVVAIVAVVLGRQATMQDEVKHLSGSVIHGLFDRSVRSRGEALARELSDALANPLYYNDLEQVGALVRNTSRQQVVRYVLVFDADGRLIHDGSVEVLGFGRAMTDPLAEGAKGARQLVVQESPKVLDNAMPIMIGNQRIGGVRVGMALDDVQAMEQRANQTLGDRLQQVGKRHLGWLLLMLGLLVGIGVVVIIYVQRTLVTPIRGLAAAARQIEAGDYQVQLRESSRRDEVGELVRAFGRMSEAIARHDREVRHMAYTDALTGLTNRLAFREALDHRLMAARASGHRLGLLFADIDDFKRVNDTLGHEAGDEALLQFAQRISAAVTQAGGDEALLARFGGDEFVILIGDGDVAATARHLAEILVRELGKPLVVQGRELFLGTSIGVTLFPDDAADATTLLKNGDIAMYQAKMAGKNCYRYYSRAMDHAVERRVHMEQELRGAWERGELRLVYQPIFRTRDRRMVGVEVLLRWQHPTLGTIPPSVFIEVAEQSGLIEVIGPKVLRAACMEAVQWPHGADSDGLFVSVNVSPRQLRGGELPTLVADCLRDTGLPASRLHLELTETAVIGDEMLAAALLDKLHRTGVKVWLDDFGTGFSGLSHLRQVPVDGVKIDKSFVADMQRDPDDLALTTAIIAMAHALGITVVAEGIEQEVQFDLLCQRGCDLGQGYWLSHPVSATEVVQMIEAGR</sequence>
<keyword evidence="4 6" id="KW-1133">Transmembrane helix</keyword>
<evidence type="ECO:0000256" key="5">
    <source>
        <dbReference type="ARBA" id="ARBA00023136"/>
    </source>
</evidence>
<dbReference type="SMART" id="SM00052">
    <property type="entry name" value="EAL"/>
    <property type="match status" value="1"/>
</dbReference>
<dbReference type="InterPro" id="IPR043128">
    <property type="entry name" value="Rev_trsase/Diguanyl_cyclase"/>
</dbReference>
<evidence type="ECO:0000256" key="6">
    <source>
        <dbReference type="SAM" id="Phobius"/>
    </source>
</evidence>
<dbReference type="Pfam" id="PF00990">
    <property type="entry name" value="GGDEF"/>
    <property type="match status" value="1"/>
</dbReference>
<dbReference type="Pfam" id="PF00563">
    <property type="entry name" value="EAL"/>
    <property type="match status" value="1"/>
</dbReference>
<dbReference type="CDD" id="cd01949">
    <property type="entry name" value="GGDEF"/>
    <property type="match status" value="1"/>
</dbReference>
<dbReference type="Gene3D" id="6.10.340.10">
    <property type="match status" value="1"/>
</dbReference>
<dbReference type="InterPro" id="IPR001633">
    <property type="entry name" value="EAL_dom"/>
</dbReference>
<reference evidence="10 11" key="1">
    <citation type="submission" date="2019-04" db="EMBL/GenBank/DDBJ databases">
        <title>Microbes associate with the intestines of laboratory mice.</title>
        <authorList>
            <person name="Navarre W."/>
            <person name="Wong E."/>
            <person name="Huang K."/>
            <person name="Tropini C."/>
            <person name="Ng K."/>
            <person name="Yu B."/>
        </authorList>
    </citation>
    <scope>NUCLEOTIDE SEQUENCE [LARGE SCALE GENOMIC DNA]</scope>
    <source>
        <strain evidence="10 11">NM62_B4-13</strain>
    </source>
</reference>
<dbReference type="PANTHER" id="PTHR44757">
    <property type="entry name" value="DIGUANYLATE CYCLASE DGCP"/>
    <property type="match status" value="1"/>
</dbReference>
<keyword evidence="3 6" id="KW-0812">Transmembrane</keyword>
<dbReference type="Gene3D" id="3.30.70.270">
    <property type="match status" value="1"/>
</dbReference>
<dbReference type="PROSITE" id="PS50883">
    <property type="entry name" value="EAL"/>
    <property type="match status" value="1"/>
</dbReference>
<dbReference type="GO" id="GO:0005886">
    <property type="term" value="C:plasma membrane"/>
    <property type="evidence" value="ECO:0007669"/>
    <property type="project" value="UniProtKB-SubCell"/>
</dbReference>
<evidence type="ECO:0000313" key="10">
    <source>
        <dbReference type="EMBL" id="TGY36451.1"/>
    </source>
</evidence>
<dbReference type="Proteomes" id="UP000306631">
    <property type="component" value="Unassembled WGS sequence"/>
</dbReference>
<dbReference type="PANTHER" id="PTHR44757:SF2">
    <property type="entry name" value="BIOFILM ARCHITECTURE MAINTENANCE PROTEIN MBAA"/>
    <property type="match status" value="1"/>
</dbReference>
<feature type="transmembrane region" description="Helical" evidence="6">
    <location>
        <begin position="12"/>
        <end position="32"/>
    </location>
</feature>
<protein>
    <submittedName>
        <fullName evidence="10">EAL domain-containing protein</fullName>
    </submittedName>
</protein>
<dbReference type="CDD" id="cd01948">
    <property type="entry name" value="EAL"/>
    <property type="match status" value="1"/>
</dbReference>
<evidence type="ECO:0000256" key="3">
    <source>
        <dbReference type="ARBA" id="ARBA00022692"/>
    </source>
</evidence>
<dbReference type="SMART" id="SM00267">
    <property type="entry name" value="GGDEF"/>
    <property type="match status" value="1"/>
</dbReference>
<dbReference type="InterPro" id="IPR052155">
    <property type="entry name" value="Biofilm_reg_signaling"/>
</dbReference>
<dbReference type="CDD" id="cd06225">
    <property type="entry name" value="HAMP"/>
    <property type="match status" value="1"/>
</dbReference>
<dbReference type="InterPro" id="IPR000160">
    <property type="entry name" value="GGDEF_dom"/>
</dbReference>
<evidence type="ECO:0000259" key="9">
    <source>
        <dbReference type="PROSITE" id="PS50887"/>
    </source>
</evidence>
<feature type="domain" description="GGDEF" evidence="9">
    <location>
        <begin position="307"/>
        <end position="444"/>
    </location>
</feature>
<name>A0A4S2D6I7_STEMA</name>
<organism evidence="10 11">
    <name type="scientific">Stenotrophomonas maltophilia</name>
    <name type="common">Pseudomonas maltophilia</name>
    <name type="synonym">Xanthomonas maltophilia</name>
    <dbReference type="NCBI Taxonomy" id="40324"/>
    <lineage>
        <taxon>Bacteria</taxon>
        <taxon>Pseudomonadati</taxon>
        <taxon>Pseudomonadota</taxon>
        <taxon>Gammaproteobacteria</taxon>
        <taxon>Lysobacterales</taxon>
        <taxon>Lysobacteraceae</taxon>
        <taxon>Stenotrophomonas</taxon>
        <taxon>Stenotrophomonas maltophilia group</taxon>
    </lineage>
</organism>
<feature type="transmembrane region" description="Helical" evidence="6">
    <location>
        <begin position="195"/>
        <end position="216"/>
    </location>
</feature>
<dbReference type="InterPro" id="IPR035919">
    <property type="entry name" value="EAL_sf"/>
</dbReference>
<evidence type="ECO:0000256" key="4">
    <source>
        <dbReference type="ARBA" id="ARBA00022989"/>
    </source>
</evidence>
<evidence type="ECO:0000256" key="1">
    <source>
        <dbReference type="ARBA" id="ARBA00004651"/>
    </source>
</evidence>
<dbReference type="PROSITE" id="PS50885">
    <property type="entry name" value="HAMP"/>
    <property type="match status" value="1"/>
</dbReference>
<dbReference type="InterPro" id="IPR003660">
    <property type="entry name" value="HAMP_dom"/>
</dbReference>
<comment type="subcellular location">
    <subcellularLocation>
        <location evidence="1">Cell membrane</location>
        <topology evidence="1">Multi-pass membrane protein</topology>
    </subcellularLocation>
</comment>